<evidence type="ECO:0000313" key="1">
    <source>
        <dbReference type="EMBL" id="ODH45040.1"/>
    </source>
</evidence>
<proteinExistence type="predicted"/>
<evidence type="ECO:0000313" key="2">
    <source>
        <dbReference type="Proteomes" id="UP000242814"/>
    </source>
</evidence>
<accession>A0A1D2JPB2</accession>
<sequence length="95" mass="10560">MSDSPLGCHSNFSALNKPEVAADYASKFLWLSSKISRETHLFFVARKRVGRAKGVDEYTQFNDGTLASTIALDDSWTCTLMIFSLTSIHVFYASS</sequence>
<name>A0A1D2JPB2_PARBR</name>
<protein>
    <submittedName>
        <fullName evidence="1">Uncharacterized protein</fullName>
    </submittedName>
</protein>
<dbReference type="AlphaFoldDB" id="A0A1D2JPB2"/>
<dbReference type="EMBL" id="LZYO01000008">
    <property type="protein sequence ID" value="ODH45040.1"/>
    <property type="molecule type" value="Genomic_DNA"/>
</dbReference>
<organism evidence="1 2">
    <name type="scientific">Paracoccidioides brasiliensis</name>
    <dbReference type="NCBI Taxonomy" id="121759"/>
    <lineage>
        <taxon>Eukaryota</taxon>
        <taxon>Fungi</taxon>
        <taxon>Dikarya</taxon>
        <taxon>Ascomycota</taxon>
        <taxon>Pezizomycotina</taxon>
        <taxon>Eurotiomycetes</taxon>
        <taxon>Eurotiomycetidae</taxon>
        <taxon>Onygenales</taxon>
        <taxon>Ajellomycetaceae</taxon>
        <taxon>Paracoccidioides</taxon>
    </lineage>
</organism>
<dbReference type="Proteomes" id="UP000242814">
    <property type="component" value="Unassembled WGS sequence"/>
</dbReference>
<reference evidence="1 2" key="1">
    <citation type="submission" date="2016-06" db="EMBL/GenBank/DDBJ databases">
        <authorList>
            <person name="Kjaerup R.B."/>
            <person name="Dalgaard T.S."/>
            <person name="Juul-Madsen H.R."/>
        </authorList>
    </citation>
    <scope>NUCLEOTIDE SEQUENCE [LARGE SCALE GENOMIC DNA]</scope>
    <source>
        <strain evidence="1 2">Pb300</strain>
    </source>
</reference>
<gene>
    <name evidence="1" type="ORF">ACO22_00432</name>
</gene>
<comment type="caution">
    <text evidence="1">The sequence shown here is derived from an EMBL/GenBank/DDBJ whole genome shotgun (WGS) entry which is preliminary data.</text>
</comment>